<evidence type="ECO:0000256" key="1">
    <source>
        <dbReference type="ARBA" id="ARBA00022630"/>
    </source>
</evidence>
<dbReference type="PANTHER" id="PTHR30011">
    <property type="entry name" value="ALKANESULFONATE MONOOXYGENASE-RELATED"/>
    <property type="match status" value="1"/>
</dbReference>
<dbReference type="Gene3D" id="3.20.20.30">
    <property type="entry name" value="Luciferase-like domain"/>
    <property type="match status" value="1"/>
</dbReference>
<dbReference type="InterPro" id="IPR051260">
    <property type="entry name" value="Diverse_substr_monoxygenases"/>
</dbReference>
<dbReference type="Proteomes" id="UP000547879">
    <property type="component" value="Unassembled WGS sequence"/>
</dbReference>
<comment type="caution">
    <text evidence="5">The sequence shown here is derived from an EMBL/GenBank/DDBJ whole genome shotgun (WGS) entry which is preliminary data.</text>
</comment>
<dbReference type="SUPFAM" id="SSF51679">
    <property type="entry name" value="Bacterial luciferase-like"/>
    <property type="match status" value="1"/>
</dbReference>
<keyword evidence="1" id="KW-0285">Flavoprotein</keyword>
<dbReference type="RefSeq" id="WP_210319679.1">
    <property type="nucleotide sequence ID" value="NZ_BMHW01000005.1"/>
</dbReference>
<dbReference type="PANTHER" id="PTHR30011:SF16">
    <property type="entry name" value="C2H2 FINGER DOMAIN TRANSCRIPTION FACTOR (EUROFUNG)-RELATED"/>
    <property type="match status" value="1"/>
</dbReference>
<protein>
    <submittedName>
        <fullName evidence="5">Alkanesulfonate monooxygenase SsuD/methylene tetrahydromethanopterin reductase-like flavin-dependent oxidoreductase (Luciferase family)</fullName>
    </submittedName>
</protein>
<keyword evidence="2" id="KW-0288">FMN</keyword>
<evidence type="ECO:0000256" key="2">
    <source>
        <dbReference type="ARBA" id="ARBA00022643"/>
    </source>
</evidence>
<dbReference type="AlphaFoldDB" id="A0A7X0D2I2"/>
<accession>A0A7X0D2I2</accession>
<evidence type="ECO:0000256" key="4">
    <source>
        <dbReference type="ARBA" id="ARBA00023033"/>
    </source>
</evidence>
<dbReference type="EMBL" id="JACHEG010000006">
    <property type="protein sequence ID" value="MBB6164546.1"/>
    <property type="molecule type" value="Genomic_DNA"/>
</dbReference>
<evidence type="ECO:0000256" key="3">
    <source>
        <dbReference type="ARBA" id="ARBA00023002"/>
    </source>
</evidence>
<keyword evidence="3" id="KW-0560">Oxidoreductase</keyword>
<proteinExistence type="predicted"/>
<dbReference type="InterPro" id="IPR036661">
    <property type="entry name" value="Luciferase-like_sf"/>
</dbReference>
<keyword evidence="6" id="KW-1185">Reference proteome</keyword>
<evidence type="ECO:0000313" key="5">
    <source>
        <dbReference type="EMBL" id="MBB6164546.1"/>
    </source>
</evidence>
<dbReference type="GO" id="GO:0016705">
    <property type="term" value="F:oxidoreductase activity, acting on paired donors, with incorporation or reduction of molecular oxygen"/>
    <property type="evidence" value="ECO:0007669"/>
    <property type="project" value="InterPro"/>
</dbReference>
<gene>
    <name evidence="5" type="ORF">HNQ72_004391</name>
</gene>
<name>A0A7X0D2I2_9HYPH</name>
<keyword evidence="4 5" id="KW-0503">Monooxygenase</keyword>
<reference evidence="5 6" key="1">
    <citation type="submission" date="2020-08" db="EMBL/GenBank/DDBJ databases">
        <title>Genomic Encyclopedia of Type Strains, Phase IV (KMG-IV): sequencing the most valuable type-strain genomes for metagenomic binning, comparative biology and taxonomic classification.</title>
        <authorList>
            <person name="Goeker M."/>
        </authorList>
    </citation>
    <scope>NUCLEOTIDE SEQUENCE [LARGE SCALE GENOMIC DNA]</scope>
    <source>
        <strain evidence="5 6">DSM 100734</strain>
    </source>
</reference>
<sequence length="148" mass="16610">MGRWFVPVQELCDTILSQYRSWAAGRDFARTPIVANPTAIASPRRISPQQASQDVRVRTRQCGYPLIVGDGAQVAEELIRWIDESGADGFNLTRTVVPESYEAFKEHVIPELQSRGAYKTAYLQGTLRDKLLGNGDHLAPGHYGYQFR</sequence>
<organism evidence="5 6">
    <name type="scientific">Rhizobium wenxiniae</name>
    <dbReference type="NCBI Taxonomy" id="1737357"/>
    <lineage>
        <taxon>Bacteria</taxon>
        <taxon>Pseudomonadati</taxon>
        <taxon>Pseudomonadota</taxon>
        <taxon>Alphaproteobacteria</taxon>
        <taxon>Hyphomicrobiales</taxon>
        <taxon>Rhizobiaceae</taxon>
        <taxon>Rhizobium/Agrobacterium group</taxon>
        <taxon>Rhizobium</taxon>
    </lineage>
</organism>
<dbReference type="GO" id="GO:0004497">
    <property type="term" value="F:monooxygenase activity"/>
    <property type="evidence" value="ECO:0007669"/>
    <property type="project" value="UniProtKB-KW"/>
</dbReference>
<evidence type="ECO:0000313" key="6">
    <source>
        <dbReference type="Proteomes" id="UP000547879"/>
    </source>
</evidence>